<proteinExistence type="predicted"/>
<organism evidence="1 2">
    <name type="scientific">Lentinula aff. lateritia</name>
    <dbReference type="NCBI Taxonomy" id="2804960"/>
    <lineage>
        <taxon>Eukaryota</taxon>
        <taxon>Fungi</taxon>
        <taxon>Dikarya</taxon>
        <taxon>Basidiomycota</taxon>
        <taxon>Agaricomycotina</taxon>
        <taxon>Agaricomycetes</taxon>
        <taxon>Agaricomycetidae</taxon>
        <taxon>Agaricales</taxon>
        <taxon>Marasmiineae</taxon>
        <taxon>Omphalotaceae</taxon>
        <taxon>Lentinula</taxon>
    </lineage>
</organism>
<keyword evidence="2" id="KW-1185">Reference proteome</keyword>
<reference evidence="1" key="1">
    <citation type="submission" date="2022-09" db="EMBL/GenBank/DDBJ databases">
        <title>A Global Phylogenomic Analysis of the Shiitake Genus Lentinula.</title>
        <authorList>
            <consortium name="DOE Joint Genome Institute"/>
            <person name="Sierra-Patev S."/>
            <person name="Min B."/>
            <person name="Naranjo-Ortiz M."/>
            <person name="Looney B."/>
            <person name="Konkel Z."/>
            <person name="Slot J.C."/>
            <person name="Sakamoto Y."/>
            <person name="Steenwyk J.L."/>
            <person name="Rokas A."/>
            <person name="Carro J."/>
            <person name="Camarero S."/>
            <person name="Ferreira P."/>
            <person name="Molpeceres G."/>
            <person name="Ruiz-Duenas F.J."/>
            <person name="Serrano A."/>
            <person name="Henrissat B."/>
            <person name="Drula E."/>
            <person name="Hughes K.W."/>
            <person name="Mata J.L."/>
            <person name="Ishikawa N.K."/>
            <person name="Vargas-Isla R."/>
            <person name="Ushijima S."/>
            <person name="Smith C.A."/>
            <person name="Ahrendt S."/>
            <person name="Andreopoulos W."/>
            <person name="He G."/>
            <person name="Labutti K."/>
            <person name="Lipzen A."/>
            <person name="Ng V."/>
            <person name="Riley R."/>
            <person name="Sandor L."/>
            <person name="Barry K."/>
            <person name="Martinez A.T."/>
            <person name="Xiao Y."/>
            <person name="Gibbons J.G."/>
            <person name="Terashima K."/>
            <person name="Grigoriev I.V."/>
            <person name="Hibbett D.S."/>
        </authorList>
    </citation>
    <scope>NUCLEOTIDE SEQUENCE</scope>
    <source>
        <strain evidence="1">TMI1499</strain>
    </source>
</reference>
<accession>A0ACC1U6M4</accession>
<protein>
    <submittedName>
        <fullName evidence="1">Uncharacterized protein</fullName>
    </submittedName>
</protein>
<evidence type="ECO:0000313" key="2">
    <source>
        <dbReference type="Proteomes" id="UP001163835"/>
    </source>
</evidence>
<name>A0ACC1U6M4_9AGAR</name>
<dbReference type="EMBL" id="MU795017">
    <property type="protein sequence ID" value="KAJ3812633.1"/>
    <property type="molecule type" value="Genomic_DNA"/>
</dbReference>
<sequence>MKDKGYGPLVSCTTVQNCTSVKVNCSKTGSISSCSSTLISIFFKRELPNLAKPTFSDLHPSLGNLDHMQVYINHAIISVHPHGTGWEGC</sequence>
<evidence type="ECO:0000313" key="1">
    <source>
        <dbReference type="EMBL" id="KAJ3812633.1"/>
    </source>
</evidence>
<dbReference type="Proteomes" id="UP001163835">
    <property type="component" value="Unassembled WGS sequence"/>
</dbReference>
<comment type="caution">
    <text evidence="1">The sequence shown here is derived from an EMBL/GenBank/DDBJ whole genome shotgun (WGS) entry which is preliminary data.</text>
</comment>
<gene>
    <name evidence="1" type="ORF">F5876DRAFT_36895</name>
</gene>